<feature type="domain" description="DDE Tnp4" evidence="4">
    <location>
        <begin position="409"/>
        <end position="576"/>
    </location>
</feature>
<evidence type="ECO:0000256" key="1">
    <source>
        <dbReference type="ARBA" id="ARBA00001968"/>
    </source>
</evidence>
<evidence type="ECO:0000259" key="5">
    <source>
        <dbReference type="Pfam" id="PF13613"/>
    </source>
</evidence>
<gene>
    <name evidence="6" type="ORF">ABMA28_000323</name>
</gene>
<reference evidence="6 7" key="1">
    <citation type="submission" date="2024-06" db="EMBL/GenBank/DDBJ databases">
        <title>A chromosome-level genome assembly of beet webworm, Loxostege sticticalis.</title>
        <authorList>
            <person name="Zhang Y."/>
        </authorList>
    </citation>
    <scope>NUCLEOTIDE SEQUENCE [LARGE SCALE GENOMIC DNA]</scope>
    <source>
        <strain evidence="6">AQ028</strain>
        <tissue evidence="6">Male pupae</tissue>
    </source>
</reference>
<dbReference type="Proteomes" id="UP001549921">
    <property type="component" value="Unassembled WGS sequence"/>
</dbReference>
<dbReference type="AlphaFoldDB" id="A0ABD0TRU9"/>
<dbReference type="PANTHER" id="PTHR23080">
    <property type="entry name" value="THAP DOMAIN PROTEIN"/>
    <property type="match status" value="1"/>
</dbReference>
<proteinExistence type="predicted"/>
<name>A0ABD0TRU9_LOXSC</name>
<protein>
    <recommendedName>
        <fullName evidence="8">SWIM-type domain-containing protein</fullName>
    </recommendedName>
</protein>
<keyword evidence="2" id="KW-0479">Metal-binding</keyword>
<organism evidence="6 7">
    <name type="scientific">Loxostege sticticalis</name>
    <name type="common">Beet webworm moth</name>
    <dbReference type="NCBI Taxonomy" id="481309"/>
    <lineage>
        <taxon>Eukaryota</taxon>
        <taxon>Metazoa</taxon>
        <taxon>Ecdysozoa</taxon>
        <taxon>Arthropoda</taxon>
        <taxon>Hexapoda</taxon>
        <taxon>Insecta</taxon>
        <taxon>Pterygota</taxon>
        <taxon>Neoptera</taxon>
        <taxon>Endopterygota</taxon>
        <taxon>Lepidoptera</taxon>
        <taxon>Glossata</taxon>
        <taxon>Ditrysia</taxon>
        <taxon>Pyraloidea</taxon>
        <taxon>Crambidae</taxon>
        <taxon>Pyraustinae</taxon>
        <taxon>Loxostege</taxon>
    </lineage>
</organism>
<accession>A0ABD0TRU9</accession>
<evidence type="ECO:0000256" key="2">
    <source>
        <dbReference type="ARBA" id="ARBA00022723"/>
    </source>
</evidence>
<evidence type="ECO:0000256" key="3">
    <source>
        <dbReference type="SAM" id="MobiDB-lite"/>
    </source>
</evidence>
<feature type="domain" description="Transposase Helix-turn-helix" evidence="5">
    <location>
        <begin position="329"/>
        <end position="365"/>
    </location>
</feature>
<dbReference type="EMBL" id="JBEDNZ010000001">
    <property type="protein sequence ID" value="KAL0852078.1"/>
    <property type="molecule type" value="Genomic_DNA"/>
</dbReference>
<evidence type="ECO:0000313" key="6">
    <source>
        <dbReference type="EMBL" id="KAL0852078.1"/>
    </source>
</evidence>
<dbReference type="GO" id="GO:0046872">
    <property type="term" value="F:metal ion binding"/>
    <property type="evidence" value="ECO:0007669"/>
    <property type="project" value="UniProtKB-KW"/>
</dbReference>
<dbReference type="InterPro" id="IPR027805">
    <property type="entry name" value="Transposase_HTH_dom"/>
</dbReference>
<evidence type="ECO:0000259" key="4">
    <source>
        <dbReference type="Pfam" id="PF13359"/>
    </source>
</evidence>
<comment type="cofactor">
    <cofactor evidence="1">
        <name>a divalent metal cation</name>
        <dbReference type="ChEBI" id="CHEBI:60240"/>
    </cofactor>
</comment>
<feature type="compositionally biased region" description="Polar residues" evidence="3">
    <location>
        <begin position="150"/>
        <end position="163"/>
    </location>
</feature>
<evidence type="ECO:0000313" key="7">
    <source>
        <dbReference type="Proteomes" id="UP001549921"/>
    </source>
</evidence>
<sequence length="777" mass="89634">MDLCVNCGIATSRCNTLGRRSLNDETTLHVIQQWLAPQTVNNSDYVCQACWDLAQSRYNDKERQLGHRNVCLRCGRSLASARSTHLLHTNSPRELRIYNVIREWIIPRAVPEEGRICHTCWVAADRAAVHMISGPSTSSQGIRPEEIEPETQSPLTEPSDEIQPQVQVLPTVPANEGAGNNNQPEPTIVLPEYMRAIETENRCFIEGCQRTERYRVPLSTRKMLLNRYKYYVPKSNRLCDQHLVIEAWDFLDSLRSHYLQTFTAKHIQDMMSLKDVVDSAVLRFENIDDMEDNVIHTWIGLNKAQFNQMFTEVPQLLDIPKATLALAAYLMKLRTGDSNERLATLLKVSRRTVEKWLHQVRDLLTEYFVPRNLGLNHINRQQLVARNLAIPQSLFANFEGVDRPIVIFDGTYCYVEKSSNYLYQKKTYSMHKYRNLLKPFLMVCTDGHIIDVLGPYPATTSDADIMKNEFSNQTRPLREYFNEGDAFVLDRGFRDALPLLHQCGYRTYVPASLQEGETQLSTADANKSRAVTICRWVVEVVNGRFKRDFKLLRQNYFNVASRSFMKDFEVAASLLNMFHPPIVDRVDAGEIIEQININMNTENELADFIISNNYNRRRANFETITVQNDNLNDFPQLTDSELILISLGTYQIKQARSYYGEHVRGNDGFVIEVCREVSSSLLRELSASNTSWLLRGRIQSRHISKKTYFIYILVDSSRRGREAILKHYCNCIVGRRTVGCCAHIMSIIWYLSWARYQDHLVPPAQFLDDILIIIEDE</sequence>
<dbReference type="Pfam" id="PF13359">
    <property type="entry name" value="DDE_Tnp_4"/>
    <property type="match status" value="1"/>
</dbReference>
<evidence type="ECO:0008006" key="8">
    <source>
        <dbReference type="Google" id="ProtNLM"/>
    </source>
</evidence>
<dbReference type="InterPro" id="IPR027806">
    <property type="entry name" value="HARBI1_dom"/>
</dbReference>
<feature type="region of interest" description="Disordered" evidence="3">
    <location>
        <begin position="133"/>
        <end position="163"/>
    </location>
</feature>
<comment type="caution">
    <text evidence="6">The sequence shown here is derived from an EMBL/GenBank/DDBJ whole genome shotgun (WGS) entry which is preliminary data.</text>
</comment>
<dbReference type="Pfam" id="PF13613">
    <property type="entry name" value="HTH_Tnp_4"/>
    <property type="match status" value="1"/>
</dbReference>